<sequence length="565" mass="61338">MEQGEPALVPQWYKVANGSASTNGLRTSSSKRFDENGVGLSPRNRLLDDQERNLRRSLSSNGCVVREKGNSGRSQAYSSFRRSRDRNQDKDFDFRDRENKLHSLDNEFEYHDSAIGVRSEEHALRRSQSFVAGRQVESWPKKLGSSGNNNSPSRGSTIGSIGKTSFDKEFPSLRVEGKQGFSDAVVVSPLGLRTAVQSLPTGSPVIIGTSALAQVPVKVETDGSINSPVLQASTVNHVSTPGSSMPGLNMAEALTQAPSQVSETPQLLINSQRIEELTLRKCKQLIPMTPSLPKALNGGNLSDKAKSKVARGGDFTSLTKAGQLLHVNQTIRSPTNSDVAKTSSVGSFQVLNREKNGITSVAKDGQGLSKIVNPVGPILSSAFLPSKVSTDQNVNIDKNTGDRKILSQAQNRNAFFNLLRKKSSNNSSTISVPSSLEPTLSAEKSNGEQQHNTFPVNMMKNNLPSVSDGFDGPTDIGSMNLDFCASDQSKRSFADDNVETNLNSDNVVDPEEEAFLRSLGWDKNGWEEALTAEEIDDFLKKYEKQRPLKIVPEYIDGSNSSGAET</sequence>
<evidence type="ECO:0000256" key="1">
    <source>
        <dbReference type="SAM" id="MobiDB-lite"/>
    </source>
</evidence>
<feature type="compositionally biased region" description="Polar residues" evidence="1">
    <location>
        <begin position="436"/>
        <end position="451"/>
    </location>
</feature>
<proteinExistence type="predicted"/>
<protein>
    <submittedName>
        <fullName evidence="2">Uncharacterized protein</fullName>
    </submittedName>
</protein>
<feature type="compositionally biased region" description="Low complexity" evidence="1">
    <location>
        <begin position="144"/>
        <end position="156"/>
    </location>
</feature>
<gene>
    <name evidence="2" type="ORF">ZIOFF_015976</name>
</gene>
<dbReference type="PANTHER" id="PTHR34112">
    <property type="entry name" value="C-JUN-AMINO-TERMINAL KINASE-INTERACTING PROTEIN"/>
    <property type="match status" value="1"/>
</dbReference>
<dbReference type="Proteomes" id="UP000734854">
    <property type="component" value="Unassembled WGS sequence"/>
</dbReference>
<feature type="compositionally biased region" description="Polar residues" evidence="1">
    <location>
        <begin position="18"/>
        <end position="30"/>
    </location>
</feature>
<accession>A0A8J5HJM4</accession>
<dbReference type="EMBL" id="JACMSC010000004">
    <property type="protein sequence ID" value="KAG6526002.1"/>
    <property type="molecule type" value="Genomic_DNA"/>
</dbReference>
<organism evidence="2 3">
    <name type="scientific">Zingiber officinale</name>
    <name type="common">Ginger</name>
    <name type="synonym">Amomum zingiber</name>
    <dbReference type="NCBI Taxonomy" id="94328"/>
    <lineage>
        <taxon>Eukaryota</taxon>
        <taxon>Viridiplantae</taxon>
        <taxon>Streptophyta</taxon>
        <taxon>Embryophyta</taxon>
        <taxon>Tracheophyta</taxon>
        <taxon>Spermatophyta</taxon>
        <taxon>Magnoliopsida</taxon>
        <taxon>Liliopsida</taxon>
        <taxon>Zingiberales</taxon>
        <taxon>Zingiberaceae</taxon>
        <taxon>Zingiber</taxon>
    </lineage>
</organism>
<evidence type="ECO:0000313" key="2">
    <source>
        <dbReference type="EMBL" id="KAG6526002.1"/>
    </source>
</evidence>
<comment type="caution">
    <text evidence="2">The sequence shown here is derived from an EMBL/GenBank/DDBJ whole genome shotgun (WGS) entry which is preliminary data.</text>
</comment>
<dbReference type="AlphaFoldDB" id="A0A8J5HJM4"/>
<feature type="region of interest" description="Disordered" evidence="1">
    <location>
        <begin position="58"/>
        <end position="91"/>
    </location>
</feature>
<feature type="compositionally biased region" description="Low complexity" evidence="1">
    <location>
        <begin position="424"/>
        <end position="435"/>
    </location>
</feature>
<evidence type="ECO:0000313" key="3">
    <source>
        <dbReference type="Proteomes" id="UP000734854"/>
    </source>
</evidence>
<feature type="region of interest" description="Disordered" evidence="1">
    <location>
        <begin position="18"/>
        <end position="43"/>
    </location>
</feature>
<feature type="region of interest" description="Disordered" evidence="1">
    <location>
        <begin position="129"/>
        <end position="163"/>
    </location>
</feature>
<feature type="region of interest" description="Disordered" evidence="1">
    <location>
        <begin position="424"/>
        <end position="451"/>
    </location>
</feature>
<dbReference type="PANTHER" id="PTHR34112:SF13">
    <property type="entry name" value="OS04G0448200 PROTEIN"/>
    <property type="match status" value="1"/>
</dbReference>
<dbReference type="OrthoDB" id="1917528at2759"/>
<reference evidence="2 3" key="1">
    <citation type="submission" date="2020-08" db="EMBL/GenBank/DDBJ databases">
        <title>Plant Genome Project.</title>
        <authorList>
            <person name="Zhang R.-G."/>
        </authorList>
    </citation>
    <scope>NUCLEOTIDE SEQUENCE [LARGE SCALE GENOMIC DNA]</scope>
    <source>
        <tissue evidence="2">Rhizome</tissue>
    </source>
</reference>
<name>A0A8J5HJM4_ZINOF</name>
<keyword evidence="3" id="KW-1185">Reference proteome</keyword>
<feature type="compositionally biased region" description="Polar residues" evidence="1">
    <location>
        <begin position="71"/>
        <end position="80"/>
    </location>
</feature>